<dbReference type="EC" id="3.4.21.-" evidence="14"/>
<evidence type="ECO:0000256" key="5">
    <source>
        <dbReference type="ARBA" id="ARBA00022692"/>
    </source>
</evidence>
<dbReference type="PANTHER" id="PTHR42987">
    <property type="entry name" value="PEPTIDASE S49"/>
    <property type="match status" value="1"/>
</dbReference>
<dbReference type="Pfam" id="PF01343">
    <property type="entry name" value="Peptidase_S49"/>
    <property type="match status" value="1"/>
</dbReference>
<proteinExistence type="inferred from homology"/>
<organism evidence="14 15">
    <name type="scientific">Larsenimonas suaedae</name>
    <dbReference type="NCBI Taxonomy" id="1851019"/>
    <lineage>
        <taxon>Bacteria</taxon>
        <taxon>Pseudomonadati</taxon>
        <taxon>Pseudomonadota</taxon>
        <taxon>Gammaproteobacteria</taxon>
        <taxon>Oceanospirillales</taxon>
        <taxon>Halomonadaceae</taxon>
        <taxon>Larsenimonas</taxon>
    </lineage>
</organism>
<keyword evidence="5 11" id="KW-0812">Transmembrane</keyword>
<evidence type="ECO:0000256" key="6">
    <source>
        <dbReference type="ARBA" id="ARBA00022801"/>
    </source>
</evidence>
<evidence type="ECO:0000256" key="10">
    <source>
        <dbReference type="SAM" id="Coils"/>
    </source>
</evidence>
<evidence type="ECO:0000256" key="11">
    <source>
        <dbReference type="SAM" id="Phobius"/>
    </source>
</evidence>
<evidence type="ECO:0000313" key="15">
    <source>
        <dbReference type="Proteomes" id="UP001269375"/>
    </source>
</evidence>
<dbReference type="NCBIfam" id="NF008745">
    <property type="entry name" value="PRK11778.1"/>
    <property type="match status" value="1"/>
</dbReference>
<dbReference type="SUPFAM" id="SSF52096">
    <property type="entry name" value="ClpP/crotonase"/>
    <property type="match status" value="1"/>
</dbReference>
<keyword evidence="8 11" id="KW-1133">Transmembrane helix</keyword>
<protein>
    <submittedName>
        <fullName evidence="14">Protease SohB</fullName>
        <ecNumber evidence="14">3.4.21.-</ecNumber>
    </submittedName>
</protein>
<keyword evidence="15" id="KW-1185">Reference proteome</keyword>
<name>A0ABU1GVA8_9GAMM</name>
<evidence type="ECO:0000256" key="8">
    <source>
        <dbReference type="ARBA" id="ARBA00022989"/>
    </source>
</evidence>
<keyword evidence="10" id="KW-0175">Coiled coil</keyword>
<gene>
    <name evidence="14" type="primary">sohB</name>
    <name evidence="14" type="ORF">QC825_07850</name>
</gene>
<evidence type="ECO:0000256" key="4">
    <source>
        <dbReference type="ARBA" id="ARBA00022670"/>
    </source>
</evidence>
<evidence type="ECO:0000259" key="13">
    <source>
        <dbReference type="Pfam" id="PF08496"/>
    </source>
</evidence>
<keyword evidence="6 14" id="KW-0378">Hydrolase</keyword>
<evidence type="ECO:0000256" key="2">
    <source>
        <dbReference type="ARBA" id="ARBA00008683"/>
    </source>
</evidence>
<keyword evidence="7" id="KW-0720">Serine protease</keyword>
<feature type="transmembrane region" description="Helical" evidence="11">
    <location>
        <begin position="6"/>
        <end position="30"/>
    </location>
</feature>
<comment type="caution">
    <text evidence="14">The sequence shown here is derived from an EMBL/GenBank/DDBJ whole genome shotgun (WGS) entry which is preliminary data.</text>
</comment>
<dbReference type="Proteomes" id="UP001269375">
    <property type="component" value="Unassembled WGS sequence"/>
</dbReference>
<dbReference type="InterPro" id="IPR029045">
    <property type="entry name" value="ClpP/crotonase-like_dom_sf"/>
</dbReference>
<dbReference type="EMBL" id="JARWAO010000003">
    <property type="protein sequence ID" value="MDR5895979.1"/>
    <property type="molecule type" value="Genomic_DNA"/>
</dbReference>
<dbReference type="Pfam" id="PF08496">
    <property type="entry name" value="Peptidase_S49_N"/>
    <property type="match status" value="1"/>
</dbReference>
<evidence type="ECO:0000256" key="3">
    <source>
        <dbReference type="ARBA" id="ARBA00022475"/>
    </source>
</evidence>
<accession>A0ABU1GVA8</accession>
<dbReference type="PANTHER" id="PTHR42987:SF4">
    <property type="entry name" value="PROTEASE SOHB-RELATED"/>
    <property type="match status" value="1"/>
</dbReference>
<evidence type="ECO:0000259" key="12">
    <source>
        <dbReference type="Pfam" id="PF01343"/>
    </source>
</evidence>
<reference evidence="14 15" key="1">
    <citation type="submission" date="2023-04" db="EMBL/GenBank/DDBJ databases">
        <title>A long-awaited taxogenomic arrangement of the family Halomonadaceae.</title>
        <authorList>
            <person name="De La Haba R."/>
            <person name="Chuvochina M."/>
            <person name="Wittouck S."/>
            <person name="Arahal D.R."/>
            <person name="Sanchez-Porro C."/>
            <person name="Hugenholtz P."/>
            <person name="Ventosa A."/>
        </authorList>
    </citation>
    <scope>NUCLEOTIDE SEQUENCE [LARGE SCALE GENOMIC DNA]</scope>
    <source>
        <strain evidence="14 15">DSM 22428</strain>
    </source>
</reference>
<dbReference type="Gene3D" id="3.90.226.10">
    <property type="entry name" value="2-enoyl-CoA Hydratase, Chain A, domain 1"/>
    <property type="match status" value="1"/>
</dbReference>
<feature type="coiled-coil region" evidence="10">
    <location>
        <begin position="44"/>
        <end position="93"/>
    </location>
</feature>
<dbReference type="InterPro" id="IPR047272">
    <property type="entry name" value="S49_SppA_C"/>
</dbReference>
<comment type="similarity">
    <text evidence="2">Belongs to the peptidase S49 family.</text>
</comment>
<dbReference type="InterPro" id="IPR002142">
    <property type="entry name" value="Peptidase_S49"/>
</dbReference>
<evidence type="ECO:0000256" key="7">
    <source>
        <dbReference type="ARBA" id="ARBA00022825"/>
    </source>
</evidence>
<keyword evidence="4 14" id="KW-0645">Protease</keyword>
<keyword evidence="9 11" id="KW-0472">Membrane</keyword>
<dbReference type="CDD" id="cd07023">
    <property type="entry name" value="S49_Sppa_N_C"/>
    <property type="match status" value="1"/>
</dbReference>
<evidence type="ECO:0000256" key="1">
    <source>
        <dbReference type="ARBA" id="ARBA00004236"/>
    </source>
</evidence>
<evidence type="ECO:0000256" key="9">
    <source>
        <dbReference type="ARBA" id="ARBA00023136"/>
    </source>
</evidence>
<dbReference type="GO" id="GO:0006508">
    <property type="term" value="P:proteolysis"/>
    <property type="evidence" value="ECO:0007669"/>
    <property type="project" value="UniProtKB-KW"/>
</dbReference>
<evidence type="ECO:0000313" key="14">
    <source>
        <dbReference type="EMBL" id="MDR5895979.1"/>
    </source>
</evidence>
<feature type="domain" description="Peptidase S49 N-terminal proteobacteria" evidence="13">
    <location>
        <begin position="4"/>
        <end position="157"/>
    </location>
</feature>
<dbReference type="GO" id="GO:0008233">
    <property type="term" value="F:peptidase activity"/>
    <property type="evidence" value="ECO:0007669"/>
    <property type="project" value="UniProtKB-KW"/>
</dbReference>
<feature type="domain" description="Peptidase S49" evidence="12">
    <location>
        <begin position="162"/>
        <end position="305"/>
    </location>
</feature>
<sequence length="351" mass="39228">MMDWLFEFGLFFAKVATFVIAFGVLIVIIAKARGGSTARQHLRIRDRQEYYRQYREQLEAAQQEKSARQQFKKARAKADKKALKSARKAHKQDKKAPATPTLWVLDFNGDIRASREPSFSQEITALLPLLKKGDEVVVRLESGGGLVHAYGLAASQIERLKQGGARLSVCVDKVAASGGYMMACCADHVVAAPFAVIGSIGVVAQVPNFHRFLKKNDVDVEVLTAGRHKRTLTLLGENTEEGRQKFLEDLKSTHQLFKSHVSARRPGLDIEQVADGEIWYGQQALDKGLIDQVTTSDEYIESKSASFKVLEVTLVEKQSPLSRLGGRVQSLVERGVDARIKQVMEQEWQRY</sequence>
<dbReference type="InterPro" id="IPR013703">
    <property type="entry name" value="Peptidase_S49_N_proteobac"/>
</dbReference>
<dbReference type="Gene3D" id="6.20.330.10">
    <property type="match status" value="1"/>
</dbReference>
<comment type="subcellular location">
    <subcellularLocation>
        <location evidence="1">Cell membrane</location>
    </subcellularLocation>
</comment>
<keyword evidence="3" id="KW-1003">Cell membrane</keyword>